<dbReference type="SUPFAM" id="SSF143791">
    <property type="entry name" value="DUSP-like"/>
    <property type="match status" value="1"/>
</dbReference>
<gene>
    <name evidence="3" type="ORF">OFUS_LOCUS9236</name>
</gene>
<dbReference type="Gene3D" id="3.10.20.90">
    <property type="entry name" value="Phosphatidylinositol 3-kinase Catalytic Subunit, Chain A, domain 1"/>
    <property type="match status" value="1"/>
</dbReference>
<dbReference type="AlphaFoldDB" id="A0A8S4NR63"/>
<dbReference type="Pfam" id="PF06337">
    <property type="entry name" value="DUSP"/>
    <property type="match status" value="1"/>
</dbReference>
<accession>A0A8S4NR63</accession>
<evidence type="ECO:0000313" key="3">
    <source>
        <dbReference type="EMBL" id="CAH1782827.1"/>
    </source>
</evidence>
<feature type="coiled-coil region" evidence="1">
    <location>
        <begin position="282"/>
        <end position="334"/>
    </location>
</feature>
<dbReference type="InterPro" id="IPR011333">
    <property type="entry name" value="SKP1/BTB/POZ_sf"/>
</dbReference>
<feature type="domain" description="DUSP" evidence="2">
    <location>
        <begin position="9"/>
        <end position="103"/>
    </location>
</feature>
<keyword evidence="4" id="KW-1185">Reference proteome</keyword>
<dbReference type="OrthoDB" id="2414723at2759"/>
<comment type="caution">
    <text evidence="3">The sequence shown here is derived from an EMBL/GenBank/DDBJ whole genome shotgun (WGS) entry which is preliminary data.</text>
</comment>
<organism evidence="3 4">
    <name type="scientific">Owenia fusiformis</name>
    <name type="common">Polychaete worm</name>
    <dbReference type="NCBI Taxonomy" id="6347"/>
    <lineage>
        <taxon>Eukaryota</taxon>
        <taxon>Metazoa</taxon>
        <taxon>Spiralia</taxon>
        <taxon>Lophotrochozoa</taxon>
        <taxon>Annelida</taxon>
        <taxon>Polychaeta</taxon>
        <taxon>Sedentaria</taxon>
        <taxon>Canalipalpata</taxon>
        <taxon>Sabellida</taxon>
        <taxon>Oweniida</taxon>
        <taxon>Oweniidae</taxon>
        <taxon>Owenia</taxon>
    </lineage>
</organism>
<protein>
    <recommendedName>
        <fullName evidence="2">DUSP domain-containing protein</fullName>
    </recommendedName>
</protein>
<dbReference type="InterPro" id="IPR006615">
    <property type="entry name" value="Pept_C19_DUSP"/>
</dbReference>
<dbReference type="Pfam" id="PF02214">
    <property type="entry name" value="BTB_2"/>
    <property type="match status" value="1"/>
</dbReference>
<reference evidence="3" key="1">
    <citation type="submission" date="2022-03" db="EMBL/GenBank/DDBJ databases">
        <authorList>
            <person name="Martin C."/>
        </authorList>
    </citation>
    <scope>NUCLEOTIDE SEQUENCE</scope>
</reference>
<dbReference type="SUPFAM" id="SSF54695">
    <property type="entry name" value="POZ domain"/>
    <property type="match status" value="1"/>
</dbReference>
<dbReference type="InterPro" id="IPR000210">
    <property type="entry name" value="BTB/POZ_dom"/>
</dbReference>
<dbReference type="SMART" id="SM00225">
    <property type="entry name" value="BTB"/>
    <property type="match status" value="1"/>
</dbReference>
<dbReference type="Gene3D" id="3.30.2230.10">
    <property type="entry name" value="DUSP-like"/>
    <property type="match status" value="1"/>
</dbReference>
<keyword evidence="1" id="KW-0175">Coiled coil</keyword>
<dbReference type="CDD" id="cd18376">
    <property type="entry name" value="BTB_POZ_FIP2-like"/>
    <property type="match status" value="1"/>
</dbReference>
<dbReference type="GO" id="GO:0051260">
    <property type="term" value="P:protein homooligomerization"/>
    <property type="evidence" value="ECO:0007669"/>
    <property type="project" value="InterPro"/>
</dbReference>
<dbReference type="EMBL" id="CAIIXF020000005">
    <property type="protein sequence ID" value="CAH1782827.1"/>
    <property type="molecule type" value="Genomic_DNA"/>
</dbReference>
<name>A0A8S4NR63_OWEFU</name>
<sequence length="477" mass="55864">MATSSLSPPDANAQKAIIEPLLSKPYVEGDFWYAIVADWLNQWKRYVGIVSLRKYYHDRATPGPIITTKEFSHSIDPIHEDAWKLLLQWYGLTDGHKITKKVVYSYGGKYELESNLNSFKSGKANSVVADTHVLKFSKLEKVGHVEFRLRQLYSIKTDECTRLWGKCMETDTLWKPLFNRDKAIGKELMIDSDFIRSAVAIEIRDPDEVWRNRPAHAQKLQENATGKLCDHSIFEEVTTNWELDIHNEIDALGKTFLEKLHTNFNTFLDKGKDFIAEKQSVLEHKDKSLNKEEEKLAEKLKKLEIRERKLERDLERQEHNVREFQKDCESRKEELTKQWEVLEVARAKLIEDRTTFDTELKNMAELHAIQDSRIKLDIGGHIFTTSVMTLTKDPDSMLAAMFSGRHRLKEEKDGSHFIDRDGTHFRYILNYLRDGGVQEGTLPKNENVWRELLTEAEYYQIEGLRQYLMKLVYKKRY</sequence>
<dbReference type="GO" id="GO:0004843">
    <property type="term" value="F:cysteine-type deubiquitinase activity"/>
    <property type="evidence" value="ECO:0007669"/>
    <property type="project" value="InterPro"/>
</dbReference>
<dbReference type="PANTHER" id="PTHR11145">
    <property type="entry name" value="BTB/POZ DOMAIN-CONTAINING ADAPTER FOR CUL3-MEDIATED RHOA DEGRADATION PROTEIN FAMILY MEMBER"/>
    <property type="match status" value="1"/>
</dbReference>
<dbReference type="InterPro" id="IPR035927">
    <property type="entry name" value="DUSP-like_sf"/>
</dbReference>
<dbReference type="Gene3D" id="3.30.710.10">
    <property type="entry name" value="Potassium Channel Kv1.1, Chain A"/>
    <property type="match status" value="1"/>
</dbReference>
<dbReference type="Proteomes" id="UP000749559">
    <property type="component" value="Unassembled WGS sequence"/>
</dbReference>
<dbReference type="PROSITE" id="PS51283">
    <property type="entry name" value="DUSP"/>
    <property type="match status" value="1"/>
</dbReference>
<evidence type="ECO:0000259" key="2">
    <source>
        <dbReference type="PROSITE" id="PS51283"/>
    </source>
</evidence>
<dbReference type="InterPro" id="IPR003131">
    <property type="entry name" value="T1-type_BTB"/>
</dbReference>
<dbReference type="PANTHER" id="PTHR11145:SF8">
    <property type="entry name" value="RE57120P"/>
    <property type="match status" value="1"/>
</dbReference>
<evidence type="ECO:0000256" key="1">
    <source>
        <dbReference type="SAM" id="Coils"/>
    </source>
</evidence>
<dbReference type="InterPro" id="IPR045068">
    <property type="entry name" value="BACURD1-3"/>
</dbReference>
<evidence type="ECO:0000313" key="4">
    <source>
        <dbReference type="Proteomes" id="UP000749559"/>
    </source>
</evidence>
<proteinExistence type="predicted"/>